<sequence length="150" mass="17804">MYGFSAKLNSALKNNEYIRDYCRGLEISGENPWDLTLTTEWKDIGKIKITSFVLSDLWALRDWWVYSLNYNSKHLFPLFPTNETLERGITNHYKNHVQRRDIIFNAWLLKEDYLTQDLENEIIGHFFLNRCGTEPEPGLAVADRFQKRKL</sequence>
<dbReference type="EMBL" id="LAZR01060535">
    <property type="protein sequence ID" value="KKK65478.1"/>
    <property type="molecule type" value="Genomic_DNA"/>
</dbReference>
<gene>
    <name evidence="1" type="ORF">LCGC14_2973740</name>
</gene>
<reference evidence="1" key="1">
    <citation type="journal article" date="2015" name="Nature">
        <title>Complex archaea that bridge the gap between prokaryotes and eukaryotes.</title>
        <authorList>
            <person name="Spang A."/>
            <person name="Saw J.H."/>
            <person name="Jorgensen S.L."/>
            <person name="Zaremba-Niedzwiedzka K."/>
            <person name="Martijn J."/>
            <person name="Lind A.E."/>
            <person name="van Eijk R."/>
            <person name="Schleper C."/>
            <person name="Guy L."/>
            <person name="Ettema T.J."/>
        </authorList>
    </citation>
    <scope>NUCLEOTIDE SEQUENCE</scope>
</reference>
<protein>
    <submittedName>
        <fullName evidence="1">Uncharacterized protein</fullName>
    </submittedName>
</protein>
<proteinExistence type="predicted"/>
<name>A0A0F8X9K3_9ZZZZ</name>
<organism evidence="1">
    <name type="scientific">marine sediment metagenome</name>
    <dbReference type="NCBI Taxonomy" id="412755"/>
    <lineage>
        <taxon>unclassified sequences</taxon>
        <taxon>metagenomes</taxon>
        <taxon>ecological metagenomes</taxon>
    </lineage>
</organism>
<feature type="non-terminal residue" evidence="1">
    <location>
        <position position="150"/>
    </location>
</feature>
<accession>A0A0F8X9K3</accession>
<comment type="caution">
    <text evidence="1">The sequence shown here is derived from an EMBL/GenBank/DDBJ whole genome shotgun (WGS) entry which is preliminary data.</text>
</comment>
<evidence type="ECO:0000313" key="1">
    <source>
        <dbReference type="EMBL" id="KKK65478.1"/>
    </source>
</evidence>
<dbReference type="AlphaFoldDB" id="A0A0F8X9K3"/>